<gene>
    <name evidence="1" type="ORF">LCGC14_1626400</name>
</gene>
<dbReference type="EMBL" id="LAZR01013357">
    <property type="protein sequence ID" value="KKM22330.1"/>
    <property type="molecule type" value="Genomic_DNA"/>
</dbReference>
<comment type="caution">
    <text evidence="1">The sequence shown here is derived from an EMBL/GenBank/DDBJ whole genome shotgun (WGS) entry which is preliminary data.</text>
</comment>
<dbReference type="AlphaFoldDB" id="A0A0F9L3Q0"/>
<evidence type="ECO:0008006" key="2">
    <source>
        <dbReference type="Google" id="ProtNLM"/>
    </source>
</evidence>
<organism evidence="1">
    <name type="scientific">marine sediment metagenome</name>
    <dbReference type="NCBI Taxonomy" id="412755"/>
    <lineage>
        <taxon>unclassified sequences</taxon>
        <taxon>metagenomes</taxon>
        <taxon>ecological metagenomes</taxon>
    </lineage>
</organism>
<protein>
    <recommendedName>
        <fullName evidence="2">DUF2695 domain-containing protein</fullName>
    </recommendedName>
</protein>
<name>A0A0F9L3Q0_9ZZZZ</name>
<evidence type="ECO:0000313" key="1">
    <source>
        <dbReference type="EMBL" id="KKM22330.1"/>
    </source>
</evidence>
<reference evidence="1" key="1">
    <citation type="journal article" date="2015" name="Nature">
        <title>Complex archaea that bridge the gap between prokaryotes and eukaryotes.</title>
        <authorList>
            <person name="Spang A."/>
            <person name="Saw J.H."/>
            <person name="Jorgensen S.L."/>
            <person name="Zaremba-Niedzwiedzka K."/>
            <person name="Martijn J."/>
            <person name="Lind A.E."/>
            <person name="van Eijk R."/>
            <person name="Schleper C."/>
            <person name="Guy L."/>
            <person name="Ettema T.J."/>
        </authorList>
    </citation>
    <scope>NUCLEOTIDE SEQUENCE</scope>
</reference>
<accession>A0A0F9L3Q0</accession>
<sequence>MKKQRVIIIKNPRLRRVRNELRSLWKSWLDDIENSLWDEFWDTAGRGDSSEASRKLSELHLLETKSICTCIHCGRSDKDMIYTCDWEQWLCIECNSKRVYFNNLRNGLEMGKSELNEFLVRLEKSIKINHGGSKCNGYKNSKKILNKMGIAEEIQKNLYELLHYYGGHCDCDILINASLRMAEGNLI</sequence>
<proteinExistence type="predicted"/>